<keyword evidence="4" id="KW-1185">Reference proteome</keyword>
<feature type="region of interest" description="Disordered" evidence="1">
    <location>
        <begin position="208"/>
        <end position="266"/>
    </location>
</feature>
<feature type="region of interest" description="Disordered" evidence="1">
    <location>
        <begin position="286"/>
        <end position="361"/>
    </location>
</feature>
<dbReference type="Pfam" id="PF01582">
    <property type="entry name" value="TIR"/>
    <property type="match status" value="1"/>
</dbReference>
<feature type="compositionally biased region" description="Pro residues" evidence="1">
    <location>
        <begin position="306"/>
        <end position="322"/>
    </location>
</feature>
<reference evidence="3" key="1">
    <citation type="submission" date="2022-08" db="EMBL/GenBank/DDBJ databases">
        <title>Genome sequencing of akame (Lates japonicus).</title>
        <authorList>
            <person name="Hashiguchi Y."/>
            <person name="Takahashi H."/>
        </authorList>
    </citation>
    <scope>NUCLEOTIDE SEQUENCE</scope>
    <source>
        <strain evidence="3">Kochi</strain>
    </source>
</reference>
<dbReference type="SUPFAM" id="SSF52200">
    <property type="entry name" value="Toll/Interleukin receptor TIR domain"/>
    <property type="match status" value="1"/>
</dbReference>
<feature type="compositionally biased region" description="Basic residues" evidence="1">
    <location>
        <begin position="240"/>
        <end position="253"/>
    </location>
</feature>
<dbReference type="Gene3D" id="3.40.50.10140">
    <property type="entry name" value="Toll/interleukin-1 receptor homology (TIR) domain"/>
    <property type="match status" value="1"/>
</dbReference>
<dbReference type="EMBL" id="BRZM01000082">
    <property type="protein sequence ID" value="GLD65723.1"/>
    <property type="molecule type" value="Genomic_DNA"/>
</dbReference>
<organism evidence="3 4">
    <name type="scientific">Lates japonicus</name>
    <name type="common">Japanese lates</name>
    <dbReference type="NCBI Taxonomy" id="270547"/>
    <lineage>
        <taxon>Eukaryota</taxon>
        <taxon>Metazoa</taxon>
        <taxon>Chordata</taxon>
        <taxon>Craniata</taxon>
        <taxon>Vertebrata</taxon>
        <taxon>Euteleostomi</taxon>
        <taxon>Actinopterygii</taxon>
        <taxon>Neopterygii</taxon>
        <taxon>Teleostei</taxon>
        <taxon>Neoteleostei</taxon>
        <taxon>Acanthomorphata</taxon>
        <taxon>Carangaria</taxon>
        <taxon>Carangaria incertae sedis</taxon>
        <taxon>Centropomidae</taxon>
        <taxon>Lates</taxon>
    </lineage>
</organism>
<evidence type="ECO:0000256" key="1">
    <source>
        <dbReference type="SAM" id="MobiDB-lite"/>
    </source>
</evidence>
<proteinExistence type="predicted"/>
<name>A0AAD3N4Q4_LATJO</name>
<dbReference type="PRINTS" id="PR01537">
    <property type="entry name" value="INTRLKN1R1F"/>
</dbReference>
<dbReference type="InterPro" id="IPR000157">
    <property type="entry name" value="TIR_dom"/>
</dbReference>
<protein>
    <recommendedName>
        <fullName evidence="2">TIR domain-containing protein</fullName>
    </recommendedName>
</protein>
<dbReference type="InterPro" id="IPR035897">
    <property type="entry name" value="Toll_tir_struct_dom_sf"/>
</dbReference>
<evidence type="ECO:0000259" key="2">
    <source>
        <dbReference type="Pfam" id="PF01582"/>
    </source>
</evidence>
<gene>
    <name evidence="3" type="ORF">AKAME5_001717000</name>
</gene>
<feature type="compositionally biased region" description="Polar residues" evidence="1">
    <location>
        <begin position="210"/>
        <end position="236"/>
    </location>
</feature>
<sequence length="361" mass="40386">MDLVAPIKPSCSRCSRHASCCHSARLPEESFQPPGYSLGLYLQHSLASAGNPWFTLRSISCPCVEWPNSVRRVNTVTWKVDLSEAILQSMQRSRRLLFVLSPDFLKEKSFSLLECRLGLYLQHGHQASIVAVVYRSVSKLPCVEVAQLRQAAVSTVTWRGSRSERRRSRFWLRLRMALPVRPLSMGRRLIDSTSSHSDLAALALQRAQRTQNHNQNQRDGTNQSHRNGRASANQSCRGRQALRRGRGRVRRGVTCREEGSQHSRSCSECARFVGQVEDRGVELTVETEMQQVTPDRTEIRSDPVPETDPAPVPDPTPDPAPTPAVTSEPGPDSTPSTCEQDEGGKHKQPQQMIGSWTSEEK</sequence>
<dbReference type="Proteomes" id="UP001279410">
    <property type="component" value="Unassembled WGS sequence"/>
</dbReference>
<feature type="compositionally biased region" description="Polar residues" evidence="1">
    <location>
        <begin position="349"/>
        <end position="361"/>
    </location>
</feature>
<evidence type="ECO:0000313" key="3">
    <source>
        <dbReference type="EMBL" id="GLD65723.1"/>
    </source>
</evidence>
<evidence type="ECO:0000313" key="4">
    <source>
        <dbReference type="Proteomes" id="UP001279410"/>
    </source>
</evidence>
<accession>A0AAD3N4Q4</accession>
<dbReference type="AlphaFoldDB" id="A0AAD3N4Q4"/>
<feature type="domain" description="TIR" evidence="2">
    <location>
        <begin position="82"/>
        <end position="186"/>
    </location>
</feature>
<comment type="caution">
    <text evidence="3">The sequence shown here is derived from an EMBL/GenBank/DDBJ whole genome shotgun (WGS) entry which is preliminary data.</text>
</comment>
<dbReference type="GO" id="GO:0007165">
    <property type="term" value="P:signal transduction"/>
    <property type="evidence" value="ECO:0007669"/>
    <property type="project" value="InterPro"/>
</dbReference>